<evidence type="ECO:0000256" key="6">
    <source>
        <dbReference type="SAM" id="Phobius"/>
    </source>
</evidence>
<gene>
    <name evidence="7" type="ORF">VSA01S_33390</name>
</gene>
<dbReference type="Pfam" id="PF03743">
    <property type="entry name" value="TrbI"/>
    <property type="match status" value="1"/>
</dbReference>
<dbReference type="EMBL" id="BJXJ01000044">
    <property type="protein sequence ID" value="GEM77227.1"/>
    <property type="molecule type" value="Genomic_DNA"/>
</dbReference>
<reference evidence="7 8" key="1">
    <citation type="submission" date="2019-07" db="EMBL/GenBank/DDBJ databases">
        <title>Whole genome shotgun sequence of Vibrio sagamiensis NBRC 104589.</title>
        <authorList>
            <person name="Hosoyama A."/>
            <person name="Uohara A."/>
            <person name="Ohji S."/>
            <person name="Ichikawa N."/>
        </authorList>
    </citation>
    <scope>NUCLEOTIDE SEQUENCE [LARGE SCALE GENOMIC DNA]</scope>
    <source>
        <strain evidence="7 8">NBRC 104589</strain>
    </source>
</reference>
<evidence type="ECO:0000256" key="1">
    <source>
        <dbReference type="ARBA" id="ARBA00004167"/>
    </source>
</evidence>
<dbReference type="OrthoDB" id="9766860at2"/>
<proteinExistence type="inferred from homology"/>
<keyword evidence="3 6" id="KW-0812">Transmembrane</keyword>
<evidence type="ECO:0008006" key="9">
    <source>
        <dbReference type="Google" id="ProtNLM"/>
    </source>
</evidence>
<keyword evidence="4 6" id="KW-1133">Transmembrane helix</keyword>
<dbReference type="Gene3D" id="2.40.128.260">
    <property type="entry name" value="Type IV secretion system, VirB10/TraB/TrbI"/>
    <property type="match status" value="1"/>
</dbReference>
<keyword evidence="5 6" id="KW-0472">Membrane</keyword>
<evidence type="ECO:0000256" key="3">
    <source>
        <dbReference type="ARBA" id="ARBA00022692"/>
    </source>
</evidence>
<evidence type="ECO:0000313" key="8">
    <source>
        <dbReference type="Proteomes" id="UP000321922"/>
    </source>
</evidence>
<name>A0A511QJ62_9VIBR</name>
<dbReference type="InterPro" id="IPR042217">
    <property type="entry name" value="T4SS_VirB10/TrbI"/>
</dbReference>
<dbReference type="AlphaFoldDB" id="A0A511QJ62"/>
<comment type="caution">
    <text evidence="7">The sequence shown here is derived from an EMBL/GenBank/DDBJ whole genome shotgun (WGS) entry which is preliminary data.</text>
</comment>
<protein>
    <recommendedName>
        <fullName evidence="9">Conjugal transfer protein</fullName>
    </recommendedName>
</protein>
<evidence type="ECO:0000313" key="7">
    <source>
        <dbReference type="EMBL" id="GEM77227.1"/>
    </source>
</evidence>
<accession>A0A511QJ62</accession>
<organism evidence="7 8">
    <name type="scientific">Vibrio sagamiensis NBRC 104589</name>
    <dbReference type="NCBI Taxonomy" id="1219064"/>
    <lineage>
        <taxon>Bacteria</taxon>
        <taxon>Pseudomonadati</taxon>
        <taxon>Pseudomonadota</taxon>
        <taxon>Gammaproteobacteria</taxon>
        <taxon>Vibrionales</taxon>
        <taxon>Vibrionaceae</taxon>
        <taxon>Vibrio</taxon>
    </lineage>
</organism>
<comment type="similarity">
    <text evidence="2">Belongs to the TrbI/VirB10 family.</text>
</comment>
<comment type="subcellular location">
    <subcellularLocation>
        <location evidence="1">Membrane</location>
        <topology evidence="1">Single-pass membrane protein</topology>
    </subcellularLocation>
</comment>
<dbReference type="InterPro" id="IPR005498">
    <property type="entry name" value="T4SS_VirB10/TraB/TrbI"/>
</dbReference>
<feature type="transmembrane region" description="Helical" evidence="6">
    <location>
        <begin position="21"/>
        <end position="42"/>
    </location>
</feature>
<keyword evidence="8" id="KW-1185">Reference proteome</keyword>
<sequence>MSDAEKEEESQETPARFDKKAKMYALLTFGAVCLMFVLVMAFEKLSHTSPTPIKEVKSEVDQSPTPVMEKTFEQIAKEREKVSDPTTRETSTIVEQAKTVLSTTLQDDPLEREMLAHQALEYKRSALAARSQWGIVKVAVPIPEPLGQGPTESAPGLPDEQLSGDEQREMIKRRLQEVAILKQQIQAGNYSAFEGEQKRQTLQSLEQSFSAPPPNIAGFTQQNQYNASTDGLFKLPIGTLIPGVVMSKVSSDNVGTFKSLVSQDIFDSNNEYVLIPKGAEIIAKSIQMSGPNGVINPRMGYTVPWIVLPNGNKIDLSKSTGLDREGMTGISDQVERHLMAQFLGVAAYALVANASSYEGTGTSFDDSYVGDLSQGIREQTSPLAQQYLAIKPTNIIRPGQSMNVIVEDEIYLKPWRHIYEDYL</sequence>
<dbReference type="CDD" id="cd16429">
    <property type="entry name" value="VirB10"/>
    <property type="match status" value="1"/>
</dbReference>
<evidence type="ECO:0000256" key="2">
    <source>
        <dbReference type="ARBA" id="ARBA00010265"/>
    </source>
</evidence>
<dbReference type="GO" id="GO:0016020">
    <property type="term" value="C:membrane"/>
    <property type="evidence" value="ECO:0007669"/>
    <property type="project" value="UniProtKB-SubCell"/>
</dbReference>
<dbReference type="Proteomes" id="UP000321922">
    <property type="component" value="Unassembled WGS sequence"/>
</dbReference>
<evidence type="ECO:0000256" key="5">
    <source>
        <dbReference type="ARBA" id="ARBA00023136"/>
    </source>
</evidence>
<evidence type="ECO:0000256" key="4">
    <source>
        <dbReference type="ARBA" id="ARBA00022989"/>
    </source>
</evidence>